<keyword evidence="4" id="KW-1185">Reference proteome</keyword>
<evidence type="ECO:0000256" key="2">
    <source>
        <dbReference type="SAM" id="Phobius"/>
    </source>
</evidence>
<dbReference type="InterPro" id="IPR010540">
    <property type="entry name" value="CmpB_TMEM229"/>
</dbReference>
<keyword evidence="2" id="KW-0472">Membrane</keyword>
<accession>A0ABY8PXW2</accession>
<feature type="transmembrane region" description="Helical" evidence="2">
    <location>
        <begin position="147"/>
        <end position="168"/>
    </location>
</feature>
<feature type="transmembrane region" description="Helical" evidence="2">
    <location>
        <begin position="72"/>
        <end position="92"/>
    </location>
</feature>
<evidence type="ECO:0000256" key="1">
    <source>
        <dbReference type="SAM" id="Coils"/>
    </source>
</evidence>
<dbReference type="EMBL" id="CP123967">
    <property type="protein sequence ID" value="WGT47309.1"/>
    <property type="molecule type" value="Genomic_DNA"/>
</dbReference>
<dbReference type="Pfam" id="PF06541">
    <property type="entry name" value="ABC_trans_CmpB"/>
    <property type="match status" value="1"/>
</dbReference>
<evidence type="ECO:0000313" key="3">
    <source>
        <dbReference type="EMBL" id="WGT47309.1"/>
    </source>
</evidence>
<dbReference type="RefSeq" id="WP_281145042.1">
    <property type="nucleotide sequence ID" value="NZ_CP123967.1"/>
</dbReference>
<dbReference type="Proteomes" id="UP001244136">
    <property type="component" value="Chromosome"/>
</dbReference>
<gene>
    <name evidence="3" type="ORF">QH948_00545</name>
</gene>
<organism evidence="3 4">
    <name type="scientific">Tessaracoccus lacteus</name>
    <dbReference type="NCBI Taxonomy" id="3041766"/>
    <lineage>
        <taxon>Bacteria</taxon>
        <taxon>Bacillati</taxon>
        <taxon>Actinomycetota</taxon>
        <taxon>Actinomycetes</taxon>
        <taxon>Propionibacteriales</taxon>
        <taxon>Propionibacteriaceae</taxon>
        <taxon>Tessaracoccus</taxon>
    </lineage>
</organism>
<proteinExistence type="predicted"/>
<feature type="transmembrane region" description="Helical" evidence="2">
    <location>
        <begin position="45"/>
        <end position="66"/>
    </location>
</feature>
<reference evidence="3 4" key="1">
    <citation type="journal article" date="2008" name="Int. J. Syst. Evol. Microbiol.">
        <title>Tessaracoccus flavescens sp. nov., isolated from marine sediment.</title>
        <authorList>
            <person name="Lee D.W."/>
            <person name="Lee S.D."/>
        </authorList>
    </citation>
    <scope>NUCLEOTIDE SEQUENCE [LARGE SCALE GENOMIC DNA]</scope>
    <source>
        <strain evidence="3 4">T21</strain>
    </source>
</reference>
<feature type="coiled-coil region" evidence="1">
    <location>
        <begin position="229"/>
        <end position="256"/>
    </location>
</feature>
<name>A0ABY8PXW2_9ACTN</name>
<evidence type="ECO:0008006" key="5">
    <source>
        <dbReference type="Google" id="ProtNLM"/>
    </source>
</evidence>
<feature type="transmembrane region" description="Helical" evidence="2">
    <location>
        <begin position="113"/>
        <end position="141"/>
    </location>
</feature>
<protein>
    <recommendedName>
        <fullName evidence="5">ABC transporter permease</fullName>
    </recommendedName>
</protein>
<evidence type="ECO:0000313" key="4">
    <source>
        <dbReference type="Proteomes" id="UP001244136"/>
    </source>
</evidence>
<keyword evidence="2" id="KW-1133">Transmembrane helix</keyword>
<keyword evidence="1" id="KW-0175">Coiled coil</keyword>
<feature type="transmembrane region" description="Helical" evidence="2">
    <location>
        <begin position="12"/>
        <end position="38"/>
    </location>
</feature>
<sequence>MSAVELAQLLMPLAFLLTYSILGWIVEVIYCAVTLGVVTNRGFLAGPYCSIYGFGGLGMVLLLRPVADNPALVFLGTMLVASALELVTGWAMEKLFRQRWWDYSDRPFNIGGYICLQFSLMWGLVGLILIDVLHPLVAAFLEWLNPWVLIGSVGALTVVVVVDSSATIQSALKLDRQLAALSDASELLRSSTDTISTELGERALQIKGRTDGLVERTTELKDRATSELKERTAQEVEELRSRREALVQQISGTTRRQLRAFPDLRSVRHPAQLEDLRARLARRGADGPADKQ</sequence>
<keyword evidence="2" id="KW-0812">Transmembrane</keyword>